<keyword evidence="2" id="KW-1185">Reference proteome</keyword>
<dbReference type="InterPro" id="IPR012337">
    <property type="entry name" value="RNaseH-like_sf"/>
</dbReference>
<dbReference type="Proteomes" id="UP000054359">
    <property type="component" value="Unassembled WGS sequence"/>
</dbReference>
<dbReference type="OMA" id="VMECKET"/>
<dbReference type="STRING" id="407821.A0A087T9G9"/>
<dbReference type="AlphaFoldDB" id="A0A087T9G9"/>
<dbReference type="PANTHER" id="PTHR45913:SF19">
    <property type="entry name" value="LOW QUALITY PROTEIN: ZINC FINGER BED DOMAIN-CONTAINING PROTEIN 5-LIKE"/>
    <property type="match status" value="1"/>
</dbReference>
<dbReference type="SUPFAM" id="SSF53098">
    <property type="entry name" value="Ribonuclease H-like"/>
    <property type="match status" value="1"/>
</dbReference>
<name>A0A087T9G9_STEMI</name>
<evidence type="ECO:0000313" key="1">
    <source>
        <dbReference type="EMBL" id="KFM61758.1"/>
    </source>
</evidence>
<evidence type="ECO:0000313" key="2">
    <source>
        <dbReference type="Proteomes" id="UP000054359"/>
    </source>
</evidence>
<organism evidence="1 2">
    <name type="scientific">Stegodyphus mimosarum</name>
    <name type="common">African social velvet spider</name>
    <dbReference type="NCBI Taxonomy" id="407821"/>
    <lineage>
        <taxon>Eukaryota</taxon>
        <taxon>Metazoa</taxon>
        <taxon>Ecdysozoa</taxon>
        <taxon>Arthropoda</taxon>
        <taxon>Chelicerata</taxon>
        <taxon>Arachnida</taxon>
        <taxon>Araneae</taxon>
        <taxon>Araneomorphae</taxon>
        <taxon>Entelegynae</taxon>
        <taxon>Eresoidea</taxon>
        <taxon>Eresidae</taxon>
        <taxon>Stegodyphus</taxon>
    </lineage>
</organism>
<proteinExistence type="predicted"/>
<dbReference type="OrthoDB" id="6436985at2759"/>
<feature type="non-terminal residue" evidence="1">
    <location>
        <position position="507"/>
    </location>
</feature>
<protein>
    <submittedName>
        <fullName evidence="1">SCAN domain-containing protein 3</fullName>
    </submittedName>
</protein>
<dbReference type="PANTHER" id="PTHR45913">
    <property type="entry name" value="EPM2A-INTERACTING PROTEIN 1"/>
    <property type="match status" value="1"/>
</dbReference>
<reference evidence="1 2" key="1">
    <citation type="submission" date="2013-11" db="EMBL/GenBank/DDBJ databases">
        <title>Genome sequencing of Stegodyphus mimosarum.</title>
        <authorList>
            <person name="Bechsgaard J."/>
        </authorList>
    </citation>
    <scope>NUCLEOTIDE SEQUENCE [LARGE SCALE GENOMIC DNA]</scope>
</reference>
<gene>
    <name evidence="1" type="ORF">X975_05866</name>
</gene>
<accession>A0A087T9G9</accession>
<dbReference type="EMBL" id="KK114136">
    <property type="protein sequence ID" value="KFM61758.1"/>
    <property type="molecule type" value="Genomic_DNA"/>
</dbReference>
<sequence length="507" mass="59021">MCGDESSKKLQKIPLSNDTIRLRINDMSFDIKNQLISAIKIAGLFSIQLDETTDVSKDAQLMVYVRYPGLTDIQEDILFCKPMSTTTTGEDIFLMVDSFFKEEGLNWNQCFSICTDGAAAMTASQKGFSTRAKQMNPQIISIHCLLHRQNLASKNLSPELCIVLDEIVAVVNFIKSRALNCRIFRELCFEFGAEYEHLLYYSEVRWLSRGKVVQRVLSLRTEVEFFLREKKHPLASKFSELKWITQVAYLSDILFEINNLNTSMQGRNHTIIELTEKITCFKNKLKLWRNKVEVKKLASFPTLNLLVEDNNIDITDFEIQKIIINHLEKLIADFDRYFPADDVFKYNWVRMPFTFDVSDLHEEFVNINQFQEQLIEIQSDQALRYNFYKNAESLCAFWLKLKTEKPIIVKEALKVLLPFSTTYMCEAGFSALCVIKNNYRNKLNPEIDIRCSLTSIQPSNFFIIGVNSVVKTSSKRLMLYRWWALSQLRLLSPYEGQWWSLYYGAIQ</sequence>